<feature type="compositionally biased region" description="Low complexity" evidence="5">
    <location>
        <begin position="166"/>
        <end position="177"/>
    </location>
</feature>
<evidence type="ECO:0000313" key="6">
    <source>
        <dbReference type="EMBL" id="MBM6699211.1"/>
    </source>
</evidence>
<dbReference type="EMBL" id="JACLYU010000002">
    <property type="protein sequence ID" value="MBM6699211.1"/>
    <property type="molecule type" value="Genomic_DNA"/>
</dbReference>
<organism evidence="6 7">
    <name type="scientific">Bifidobacterium pullorum subsp. saeculare</name>
    <dbReference type="NCBI Taxonomy" id="78257"/>
    <lineage>
        <taxon>Bacteria</taxon>
        <taxon>Bacillati</taxon>
        <taxon>Actinomycetota</taxon>
        <taxon>Actinomycetes</taxon>
        <taxon>Bifidobacteriales</taxon>
        <taxon>Bifidobacteriaceae</taxon>
        <taxon>Bifidobacterium</taxon>
    </lineage>
</organism>
<feature type="compositionally biased region" description="Basic and acidic residues" evidence="5">
    <location>
        <begin position="197"/>
        <end position="208"/>
    </location>
</feature>
<dbReference type="PROSITE" id="PS00653">
    <property type="entry name" value="GLYCOSYL_HYDROL_F1_2"/>
    <property type="match status" value="1"/>
</dbReference>
<feature type="compositionally biased region" description="Low complexity" evidence="5">
    <location>
        <begin position="136"/>
        <end position="158"/>
    </location>
</feature>
<evidence type="ECO:0000256" key="5">
    <source>
        <dbReference type="SAM" id="MobiDB-lite"/>
    </source>
</evidence>
<comment type="caution">
    <text evidence="6">The sequence shown here is derived from an EMBL/GenBank/DDBJ whole genome shotgun (WGS) entry which is preliminary data.</text>
</comment>
<accession>A0A938WWJ3</accession>
<gene>
    <name evidence="6" type="ORF">H7U32_02480</name>
</gene>
<feature type="region of interest" description="Disordered" evidence="5">
    <location>
        <begin position="197"/>
        <end position="223"/>
    </location>
</feature>
<name>A0A938WWJ3_9BIFI</name>
<sequence>MSAAFPDSFLWGTASAGHQIEGSDDHADTTFMEHIAHTVFSEPAGKANDSWNRWREDLDLVQGMGLNAYRFSVEWSRIEPEQGVVDQSALDRYSQMIDGCLERGITPVVTLCHFTAPSGSPAGAPGSTPTPPPGSPTNAPAWPARSGTGSARSSRSTSPICRRSSRGAAVTSTTASGHAGGSGAGHRIRLLPARQHRAEGGPARHDRGVCQGAPRGGRGRARRMRHGGARGIVAVGHRRLRRGRRRRGRGRAQARRMLRGVARCGGRRRLHRHPELRAVRV</sequence>
<evidence type="ECO:0000313" key="7">
    <source>
        <dbReference type="Proteomes" id="UP000718821"/>
    </source>
</evidence>
<dbReference type="Proteomes" id="UP000718821">
    <property type="component" value="Unassembled WGS sequence"/>
</dbReference>
<comment type="similarity">
    <text evidence="1 4">Belongs to the glycosyl hydrolase 1 family.</text>
</comment>
<dbReference type="Gene3D" id="3.20.20.80">
    <property type="entry name" value="Glycosidases"/>
    <property type="match status" value="1"/>
</dbReference>
<keyword evidence="2 6" id="KW-0378">Hydrolase</keyword>
<dbReference type="InterPro" id="IPR033132">
    <property type="entry name" value="GH_1_N_CS"/>
</dbReference>
<dbReference type="InterPro" id="IPR017853">
    <property type="entry name" value="GH"/>
</dbReference>
<dbReference type="GO" id="GO:0008422">
    <property type="term" value="F:beta-glucosidase activity"/>
    <property type="evidence" value="ECO:0007669"/>
    <property type="project" value="TreeGrafter"/>
</dbReference>
<evidence type="ECO:0000256" key="4">
    <source>
        <dbReference type="RuleBase" id="RU003690"/>
    </source>
</evidence>
<dbReference type="AlphaFoldDB" id="A0A938WWJ3"/>
<protein>
    <submittedName>
        <fullName evidence="6">Glycoside hydrolase family 1 protein</fullName>
    </submittedName>
</protein>
<keyword evidence="7" id="KW-1185">Reference proteome</keyword>
<feature type="region of interest" description="Disordered" evidence="5">
    <location>
        <begin position="119"/>
        <end position="185"/>
    </location>
</feature>
<dbReference type="Pfam" id="PF00232">
    <property type="entry name" value="Glyco_hydro_1"/>
    <property type="match status" value="1"/>
</dbReference>
<keyword evidence="3" id="KW-0326">Glycosidase</keyword>
<proteinExistence type="inferred from homology"/>
<evidence type="ECO:0000256" key="1">
    <source>
        <dbReference type="ARBA" id="ARBA00010838"/>
    </source>
</evidence>
<dbReference type="SUPFAM" id="SSF51445">
    <property type="entry name" value="(Trans)glycosidases"/>
    <property type="match status" value="1"/>
</dbReference>
<dbReference type="GO" id="GO:0005975">
    <property type="term" value="P:carbohydrate metabolic process"/>
    <property type="evidence" value="ECO:0007669"/>
    <property type="project" value="InterPro"/>
</dbReference>
<dbReference type="PANTHER" id="PTHR10353">
    <property type="entry name" value="GLYCOSYL HYDROLASE"/>
    <property type="match status" value="1"/>
</dbReference>
<evidence type="ECO:0000256" key="2">
    <source>
        <dbReference type="ARBA" id="ARBA00022801"/>
    </source>
</evidence>
<evidence type="ECO:0000256" key="3">
    <source>
        <dbReference type="ARBA" id="ARBA00023295"/>
    </source>
</evidence>
<reference evidence="6" key="1">
    <citation type="submission" date="2020-08" db="EMBL/GenBank/DDBJ databases">
        <authorList>
            <person name="Cejkova D."/>
            <person name="Kubasova T."/>
            <person name="Jahodarova E."/>
            <person name="Rychlik I."/>
        </authorList>
    </citation>
    <scope>NUCLEOTIDE SEQUENCE</scope>
    <source>
        <strain evidence="6">An836</strain>
    </source>
</reference>
<dbReference type="PANTHER" id="PTHR10353:SF209">
    <property type="entry name" value="GALACTOLIPID GALACTOSYLTRANSFERASE SFR2, CHLOROPLASTIC"/>
    <property type="match status" value="1"/>
</dbReference>
<reference evidence="6" key="2">
    <citation type="journal article" date="2021" name="Sci. Rep.">
        <title>The distribution of antibiotic resistance genes in chicken gut microbiota commensals.</title>
        <authorList>
            <person name="Juricova H."/>
            <person name="Matiasovicova J."/>
            <person name="Kubasova T."/>
            <person name="Cejkova D."/>
            <person name="Rychlik I."/>
        </authorList>
    </citation>
    <scope>NUCLEOTIDE SEQUENCE</scope>
    <source>
        <strain evidence="6">An836</strain>
    </source>
</reference>
<dbReference type="InterPro" id="IPR001360">
    <property type="entry name" value="Glyco_hydro_1"/>
</dbReference>